<sequence>MPPRSPQRSDRLDLPYLMPAQAQKHVTHNDALHRLDLVVQLVLEELERDTPPLPIPARAKSMPTALAPTRHGPGRGAVGRLE</sequence>
<dbReference type="RefSeq" id="WP_243395097.1">
    <property type="nucleotide sequence ID" value="NZ_PVUF01000021.1"/>
</dbReference>
<evidence type="ECO:0000256" key="1">
    <source>
        <dbReference type="SAM" id="MobiDB-lite"/>
    </source>
</evidence>
<evidence type="ECO:0000313" key="2">
    <source>
        <dbReference type="EMBL" id="PRZ44691.1"/>
    </source>
</evidence>
<protein>
    <submittedName>
        <fullName evidence="2">Uncharacterized protein DUF2793</fullName>
    </submittedName>
</protein>
<proteinExistence type="predicted"/>
<dbReference type="Proteomes" id="UP000237718">
    <property type="component" value="Unassembled WGS sequence"/>
</dbReference>
<reference evidence="2 3" key="1">
    <citation type="submission" date="2018-03" db="EMBL/GenBank/DDBJ databases">
        <title>Genomic Encyclopedia of Archaeal and Bacterial Type Strains, Phase II (KMG-II): from individual species to whole genera.</title>
        <authorList>
            <person name="Goeker M."/>
        </authorList>
    </citation>
    <scope>NUCLEOTIDE SEQUENCE [LARGE SCALE GENOMIC DNA]</scope>
    <source>
        <strain evidence="2 3">DSM 25328</strain>
    </source>
</reference>
<dbReference type="AlphaFoldDB" id="A0A2T1A7Y0"/>
<gene>
    <name evidence="2" type="ORF">CLV89_12124</name>
</gene>
<feature type="region of interest" description="Disordered" evidence="1">
    <location>
        <begin position="51"/>
        <end position="82"/>
    </location>
</feature>
<name>A0A2T1A7Y0_TRISK</name>
<dbReference type="EMBL" id="PVUF01000021">
    <property type="protein sequence ID" value="PRZ44691.1"/>
    <property type="molecule type" value="Genomic_DNA"/>
</dbReference>
<evidence type="ECO:0000313" key="3">
    <source>
        <dbReference type="Proteomes" id="UP000237718"/>
    </source>
</evidence>
<comment type="caution">
    <text evidence="2">The sequence shown here is derived from an EMBL/GenBank/DDBJ whole genome shotgun (WGS) entry which is preliminary data.</text>
</comment>
<organism evidence="2 3">
    <name type="scientific">Tritonibacter scottomollicae</name>
    <name type="common">Epibacterium scottomollicae</name>
    <dbReference type="NCBI Taxonomy" id="483013"/>
    <lineage>
        <taxon>Bacteria</taxon>
        <taxon>Pseudomonadati</taxon>
        <taxon>Pseudomonadota</taxon>
        <taxon>Alphaproteobacteria</taxon>
        <taxon>Rhodobacterales</taxon>
        <taxon>Paracoccaceae</taxon>
        <taxon>Tritonibacter</taxon>
    </lineage>
</organism>
<accession>A0A2T1A7Y0</accession>